<evidence type="ECO:0000259" key="20">
    <source>
        <dbReference type="PROSITE" id="PS51352"/>
    </source>
</evidence>
<keyword evidence="4 18" id="KW-1003">Cell membrane</keyword>
<dbReference type="InterPro" id="IPR022910">
    <property type="entry name" value="Thiol_diS_interchange_DbsD"/>
</dbReference>
<feature type="disulfide bond" description="Redox-active" evidence="18">
    <location>
        <begin position="587"/>
        <end position="590"/>
    </location>
</feature>
<comment type="subcellular location">
    <subcellularLocation>
        <location evidence="1 18">Cell inner membrane</location>
        <topology evidence="1 18">Multi-pass membrane protein</topology>
    </subcellularLocation>
</comment>
<evidence type="ECO:0000313" key="21">
    <source>
        <dbReference type="EMBL" id="VVE33428.1"/>
    </source>
</evidence>
<evidence type="ECO:0000256" key="17">
    <source>
        <dbReference type="ARBA" id="ARBA00047804"/>
    </source>
</evidence>
<dbReference type="HAMAP" id="MF_00399">
    <property type="entry name" value="DbsD"/>
    <property type="match status" value="1"/>
</dbReference>
<evidence type="ECO:0000256" key="11">
    <source>
        <dbReference type="ARBA" id="ARBA00023002"/>
    </source>
</evidence>
<keyword evidence="13 18" id="KW-0472">Membrane</keyword>
<evidence type="ECO:0000256" key="18">
    <source>
        <dbReference type="HAMAP-Rule" id="MF_00399"/>
    </source>
</evidence>
<dbReference type="AlphaFoldDB" id="A0A5E4XB49"/>
<evidence type="ECO:0000256" key="13">
    <source>
        <dbReference type="ARBA" id="ARBA00023136"/>
    </source>
</evidence>
<evidence type="ECO:0000256" key="12">
    <source>
        <dbReference type="ARBA" id="ARBA00023027"/>
    </source>
</evidence>
<feature type="compositionally biased region" description="Polar residues" evidence="19">
    <location>
        <begin position="201"/>
        <end position="215"/>
    </location>
</feature>
<feature type="domain" description="Thioredoxin" evidence="20">
    <location>
        <begin position="529"/>
        <end position="672"/>
    </location>
</feature>
<dbReference type="SUPFAM" id="SSF74863">
    <property type="entry name" value="Thiol:disulfide interchange protein DsbD, N-terminal domain (DsbD-alpha)"/>
    <property type="match status" value="1"/>
</dbReference>
<feature type="transmembrane region" description="Helical" evidence="18">
    <location>
        <begin position="475"/>
        <end position="493"/>
    </location>
</feature>
<comment type="similarity">
    <text evidence="2 18">Belongs to the thioredoxin family. DsbD subfamily.</text>
</comment>
<feature type="region of interest" description="Disordered" evidence="19">
    <location>
        <begin position="170"/>
        <end position="231"/>
    </location>
</feature>
<feature type="transmembrane region" description="Helical" evidence="18">
    <location>
        <begin position="298"/>
        <end position="319"/>
    </location>
</feature>
<feature type="compositionally biased region" description="Low complexity" evidence="19">
    <location>
        <begin position="216"/>
        <end position="231"/>
    </location>
</feature>
<evidence type="ECO:0000256" key="16">
    <source>
        <dbReference type="ARBA" id="ARBA00047388"/>
    </source>
</evidence>
<dbReference type="Pfam" id="PF11412">
    <property type="entry name" value="DsbD_N"/>
    <property type="match status" value="1"/>
</dbReference>
<dbReference type="PANTHER" id="PTHR32234">
    <property type="entry name" value="THIOL:DISULFIDE INTERCHANGE PROTEIN DSBD"/>
    <property type="match status" value="1"/>
</dbReference>
<evidence type="ECO:0000313" key="22">
    <source>
        <dbReference type="Proteomes" id="UP000368474"/>
    </source>
</evidence>
<feature type="transmembrane region" description="Helical" evidence="18">
    <location>
        <begin position="417"/>
        <end position="440"/>
    </location>
</feature>
<dbReference type="CDD" id="cd02953">
    <property type="entry name" value="DsbDgamma"/>
    <property type="match status" value="1"/>
</dbReference>
<proteinExistence type="inferred from homology"/>
<dbReference type="EC" id="1.8.1.8" evidence="18"/>
<evidence type="ECO:0000256" key="5">
    <source>
        <dbReference type="ARBA" id="ARBA00022519"/>
    </source>
</evidence>
<dbReference type="Proteomes" id="UP000368474">
    <property type="component" value="Unassembled WGS sequence"/>
</dbReference>
<dbReference type="Pfam" id="PF02683">
    <property type="entry name" value="DsbD_TM"/>
    <property type="match status" value="1"/>
</dbReference>
<keyword evidence="10 18" id="KW-1133">Transmembrane helix</keyword>
<dbReference type="GO" id="GO:0017004">
    <property type="term" value="P:cytochrome complex assembly"/>
    <property type="evidence" value="ECO:0007669"/>
    <property type="project" value="UniProtKB-UniRule"/>
</dbReference>
<evidence type="ECO:0000256" key="6">
    <source>
        <dbReference type="ARBA" id="ARBA00022692"/>
    </source>
</evidence>
<dbReference type="InterPro" id="IPR028250">
    <property type="entry name" value="DsbDN"/>
</dbReference>
<dbReference type="GO" id="GO:0009055">
    <property type="term" value="F:electron transfer activity"/>
    <property type="evidence" value="ECO:0007669"/>
    <property type="project" value="UniProtKB-UniRule"/>
</dbReference>
<keyword evidence="5 18" id="KW-0997">Cell inner membrane</keyword>
<evidence type="ECO:0000256" key="1">
    <source>
        <dbReference type="ARBA" id="ARBA00004429"/>
    </source>
</evidence>
<accession>A0A5E4XB49</accession>
<dbReference type="NCBIfam" id="NF001419">
    <property type="entry name" value="PRK00293.1"/>
    <property type="match status" value="1"/>
</dbReference>
<name>A0A5E4XB49_9BURK</name>
<reference evidence="21 22" key="1">
    <citation type="submission" date="2019-08" db="EMBL/GenBank/DDBJ databases">
        <authorList>
            <person name="Peeters C."/>
        </authorList>
    </citation>
    <scope>NUCLEOTIDE SEQUENCE [LARGE SCALE GENOMIC DNA]</scope>
    <source>
        <strain evidence="21 22">LMG 31116</strain>
    </source>
</reference>
<keyword evidence="9 18" id="KW-0249">Electron transport</keyword>
<keyword evidence="22" id="KW-1185">Reference proteome</keyword>
<feature type="compositionally biased region" description="Gly residues" evidence="19">
    <location>
        <begin position="177"/>
        <end position="194"/>
    </location>
</feature>
<keyword evidence="15 18" id="KW-0676">Redox-active center</keyword>
<dbReference type="PANTHER" id="PTHR32234:SF0">
    <property type="entry name" value="THIOL:DISULFIDE INTERCHANGE PROTEIN DSBD"/>
    <property type="match status" value="1"/>
</dbReference>
<dbReference type="GO" id="GO:0047134">
    <property type="term" value="F:protein-disulfide reductase [NAD(P)H] activity"/>
    <property type="evidence" value="ECO:0007669"/>
    <property type="project" value="UniProtKB-UniRule"/>
</dbReference>
<dbReference type="SUPFAM" id="SSF52833">
    <property type="entry name" value="Thioredoxin-like"/>
    <property type="match status" value="1"/>
</dbReference>
<evidence type="ECO:0000256" key="10">
    <source>
        <dbReference type="ARBA" id="ARBA00022989"/>
    </source>
</evidence>
<evidence type="ECO:0000256" key="7">
    <source>
        <dbReference type="ARBA" id="ARBA00022729"/>
    </source>
</evidence>
<keyword evidence="11 18" id="KW-0560">Oxidoreductase</keyword>
<dbReference type="Gene3D" id="2.60.40.1250">
    <property type="entry name" value="Thiol:disulfide interchange protein DsbD, N-terminal domain"/>
    <property type="match status" value="1"/>
</dbReference>
<keyword evidence="3 18" id="KW-0813">Transport</keyword>
<dbReference type="InterPro" id="IPR036929">
    <property type="entry name" value="DsbDN_sf"/>
</dbReference>
<feature type="transmembrane region" description="Helical" evidence="18">
    <location>
        <begin position="253"/>
        <end position="286"/>
    </location>
</feature>
<keyword evidence="14 18" id="KW-1015">Disulfide bond</keyword>
<keyword evidence="8 18" id="KW-0201">Cytochrome c-type biogenesis</keyword>
<dbReference type="InterPro" id="IPR012336">
    <property type="entry name" value="Thioredoxin-like_fold"/>
</dbReference>
<feature type="transmembrane region" description="Helical" evidence="18">
    <location>
        <begin position="375"/>
        <end position="405"/>
    </location>
</feature>
<dbReference type="EMBL" id="CABPSD010000012">
    <property type="protein sequence ID" value="VVE33428.1"/>
    <property type="molecule type" value="Genomic_DNA"/>
</dbReference>
<dbReference type="InterPro" id="IPR013766">
    <property type="entry name" value="Thioredoxin_domain"/>
</dbReference>
<evidence type="ECO:0000256" key="2">
    <source>
        <dbReference type="ARBA" id="ARBA00007241"/>
    </source>
</evidence>
<evidence type="ECO:0000256" key="19">
    <source>
        <dbReference type="SAM" id="MobiDB-lite"/>
    </source>
</evidence>
<dbReference type="InterPro" id="IPR036249">
    <property type="entry name" value="Thioredoxin-like_sf"/>
</dbReference>
<keyword evidence="6 18" id="KW-0812">Transmembrane</keyword>
<feature type="transmembrane region" description="Helical" evidence="18">
    <location>
        <begin position="331"/>
        <end position="354"/>
    </location>
</feature>
<organism evidence="21 22">
    <name type="scientific">Pandoraea morbifera</name>
    <dbReference type="NCBI Taxonomy" id="2508300"/>
    <lineage>
        <taxon>Bacteria</taxon>
        <taxon>Pseudomonadati</taxon>
        <taxon>Pseudomonadota</taxon>
        <taxon>Betaproteobacteria</taxon>
        <taxon>Burkholderiales</taxon>
        <taxon>Burkholderiaceae</taxon>
        <taxon>Pandoraea</taxon>
    </lineage>
</organism>
<dbReference type="GO" id="GO:0045454">
    <property type="term" value="P:cell redox homeostasis"/>
    <property type="evidence" value="ECO:0007669"/>
    <property type="project" value="TreeGrafter"/>
</dbReference>
<feature type="transmembrane region" description="Helical" evidence="18">
    <location>
        <begin position="452"/>
        <end position="469"/>
    </location>
</feature>
<feature type="transmembrane region" description="Helical" evidence="18">
    <location>
        <begin position="505"/>
        <end position="525"/>
    </location>
</feature>
<gene>
    <name evidence="21" type="primary">dsbD_1</name>
    <name evidence="18" type="synonym">dsbD</name>
    <name evidence="21" type="ORF">PMO31116_03735</name>
</gene>
<evidence type="ECO:0000256" key="15">
    <source>
        <dbReference type="ARBA" id="ARBA00023284"/>
    </source>
</evidence>
<comment type="catalytic activity">
    <reaction evidence="16 18">
        <text>[protein]-dithiol + NAD(+) = [protein]-disulfide + NADH + H(+)</text>
        <dbReference type="Rhea" id="RHEA:18749"/>
        <dbReference type="Rhea" id="RHEA-COMP:10593"/>
        <dbReference type="Rhea" id="RHEA-COMP:10594"/>
        <dbReference type="ChEBI" id="CHEBI:15378"/>
        <dbReference type="ChEBI" id="CHEBI:29950"/>
        <dbReference type="ChEBI" id="CHEBI:50058"/>
        <dbReference type="ChEBI" id="CHEBI:57540"/>
        <dbReference type="ChEBI" id="CHEBI:57945"/>
        <dbReference type="EC" id="1.8.1.8"/>
    </reaction>
</comment>
<evidence type="ECO:0000256" key="3">
    <source>
        <dbReference type="ARBA" id="ARBA00022448"/>
    </source>
</evidence>
<dbReference type="Gene3D" id="3.40.30.10">
    <property type="entry name" value="Glutaredoxin"/>
    <property type="match status" value="1"/>
</dbReference>
<evidence type="ECO:0000256" key="8">
    <source>
        <dbReference type="ARBA" id="ARBA00022748"/>
    </source>
</evidence>
<comment type="catalytic activity">
    <reaction evidence="17 18">
        <text>[protein]-dithiol + NADP(+) = [protein]-disulfide + NADPH + H(+)</text>
        <dbReference type="Rhea" id="RHEA:18753"/>
        <dbReference type="Rhea" id="RHEA-COMP:10593"/>
        <dbReference type="Rhea" id="RHEA-COMP:10594"/>
        <dbReference type="ChEBI" id="CHEBI:15378"/>
        <dbReference type="ChEBI" id="CHEBI:29950"/>
        <dbReference type="ChEBI" id="CHEBI:50058"/>
        <dbReference type="ChEBI" id="CHEBI:57783"/>
        <dbReference type="ChEBI" id="CHEBI:58349"/>
        <dbReference type="EC" id="1.8.1.8"/>
    </reaction>
</comment>
<feature type="disulfide bond" description="Redox-active" evidence="18">
    <location>
        <begin position="153"/>
        <end position="159"/>
    </location>
</feature>
<evidence type="ECO:0000256" key="9">
    <source>
        <dbReference type="ARBA" id="ARBA00022982"/>
    </source>
</evidence>
<sequence length="675" mass="70133">MSEVLSGFVAGIGRARRDATGARASMHGRALPGWRFGVFIFALLLTLLAGRVHAAEDFLDPDVAFKVSKTEQPGVIVLRFDVAKGYYLYRERFAFAADAPGVTLGAPEFPKGEVKHDETFGKDMEVYHEPIDVRIPVRQANGPFTLNVTMQGCADKGLCYPPMDKPLTISGTAIRGTPGGQGGADASTGPGGSGASRMGPVSQSLLGGNPQVSDNSSIASAAPRTPAAATSGGWLSAREDYSEAERILSGGSFALALGIFFLLGVGLAFTPCVLPMVPILLSIVAGQEAGRGKAVRLAIGYVLGMAVVNTVIGIAAGLLGQGLIAFLQAPWVLALFALLMVALSLSMFGMYEIQLPTALRERIDDAARRQKSGQWIGAAMMGVLSGLIVSPCVTAPLAAALAFIAKTGDAVFGGATLFALSLGMGLPLVILAGGGGALLPRAGAWMDGVKRFFGFLLLGVALWIVRPLLPTPVLLLAAGVLLLVAATFMRVFDGLPDGVGAARRVLKGLGVVIALLGAVALVGAASGARDPLTPLAGFTSAAVGNGSAGTPLPEGVEFRRVRSVAELDQVVSAAGRPVMFDFYADWCISCKEMERFVFTDPRVKARLDRMVLIQADVTANSADDQALLKRFGLFGPPGIIFFDGKGGEVEGTRVIGAQSADQFLKSLDKAFGPAV</sequence>
<protein>
    <recommendedName>
        <fullName evidence="18">Thiol:disulfide interchange protein DsbD</fullName>
        <ecNumber evidence="18">1.8.1.8</ecNumber>
    </recommendedName>
    <alternativeName>
        <fullName evidence="18">Protein-disulfide reductase</fullName>
        <shortName evidence="18">Disulfide reductase</shortName>
    </alternativeName>
</protein>
<keyword evidence="7" id="KW-0732">Signal</keyword>
<evidence type="ECO:0000256" key="4">
    <source>
        <dbReference type="ARBA" id="ARBA00022475"/>
    </source>
</evidence>
<comment type="function">
    <text evidence="18">Required to facilitate the formation of correct disulfide bonds in some periplasmic proteins and for the assembly of the periplasmic c-type cytochromes. Acts by transferring electrons from cytoplasmic thioredoxin to the periplasm. This transfer involves a cascade of disulfide bond formation and reduction steps.</text>
</comment>
<dbReference type="PROSITE" id="PS51352">
    <property type="entry name" value="THIOREDOXIN_2"/>
    <property type="match status" value="1"/>
</dbReference>
<dbReference type="InterPro" id="IPR003834">
    <property type="entry name" value="Cyt_c_assmbl_TM_dom"/>
</dbReference>
<evidence type="ECO:0000256" key="14">
    <source>
        <dbReference type="ARBA" id="ARBA00023157"/>
    </source>
</evidence>
<dbReference type="InterPro" id="IPR035671">
    <property type="entry name" value="DsbD_gamma"/>
</dbReference>
<dbReference type="Pfam" id="PF13098">
    <property type="entry name" value="Thioredoxin_2"/>
    <property type="match status" value="1"/>
</dbReference>
<dbReference type="RefSeq" id="WP_246185372.1">
    <property type="nucleotide sequence ID" value="NZ_CABPSD010000012.1"/>
</dbReference>
<comment type="caution">
    <text evidence="18">Lacks conserved residue(s) required for the propagation of feature annotation.</text>
</comment>
<keyword evidence="12 18" id="KW-0520">NAD</keyword>
<dbReference type="GO" id="GO:0005886">
    <property type="term" value="C:plasma membrane"/>
    <property type="evidence" value="ECO:0007669"/>
    <property type="project" value="UniProtKB-SubCell"/>
</dbReference>